<sequence>MRLRSKQQEKKLWFLFWVLADNLKEYVYLDSYRSTAVAEMLLQITSATFIGITWSRFSNETFRDYMKYKASYMLEAPASLLSSSSSPFECTGDGRGDLIMRRSLEKRKL</sequence>
<gene>
    <name evidence="1" type="ORF">CSOJ01_08356</name>
</gene>
<dbReference type="AlphaFoldDB" id="A0A8H6MT03"/>
<dbReference type="EMBL" id="WIGN01000143">
    <property type="protein sequence ID" value="KAF6807168.1"/>
    <property type="molecule type" value="Genomic_DNA"/>
</dbReference>
<name>A0A8H6MT03_9PEZI</name>
<keyword evidence="2" id="KW-1185">Reference proteome</keyword>
<accession>A0A8H6MT03</accession>
<dbReference type="Proteomes" id="UP000652219">
    <property type="component" value="Unassembled WGS sequence"/>
</dbReference>
<evidence type="ECO:0000313" key="1">
    <source>
        <dbReference type="EMBL" id="KAF6807168.1"/>
    </source>
</evidence>
<protein>
    <submittedName>
        <fullName evidence="1">Uncharacterized protein</fullName>
    </submittedName>
</protein>
<evidence type="ECO:0000313" key="2">
    <source>
        <dbReference type="Proteomes" id="UP000652219"/>
    </source>
</evidence>
<comment type="caution">
    <text evidence="1">The sequence shown here is derived from an EMBL/GenBank/DDBJ whole genome shotgun (WGS) entry which is preliminary data.</text>
</comment>
<reference evidence="1 2" key="1">
    <citation type="journal article" date="2020" name="Phytopathology">
        <title>Genome Sequence Resources of Colletotrichum truncatum, C. plurivorum, C. musicola, and C. sojae: Four Species Pathogenic to Soybean (Glycine max).</title>
        <authorList>
            <person name="Rogerio F."/>
            <person name="Boufleur T.R."/>
            <person name="Ciampi-Guillardi M."/>
            <person name="Sukno S.A."/>
            <person name="Thon M.R."/>
            <person name="Massola Junior N.S."/>
            <person name="Baroncelli R."/>
        </authorList>
    </citation>
    <scope>NUCLEOTIDE SEQUENCE [LARGE SCALE GENOMIC DNA]</scope>
    <source>
        <strain evidence="1 2">LFN0009</strain>
    </source>
</reference>
<organism evidence="1 2">
    <name type="scientific">Colletotrichum sojae</name>
    <dbReference type="NCBI Taxonomy" id="2175907"/>
    <lineage>
        <taxon>Eukaryota</taxon>
        <taxon>Fungi</taxon>
        <taxon>Dikarya</taxon>
        <taxon>Ascomycota</taxon>
        <taxon>Pezizomycotina</taxon>
        <taxon>Sordariomycetes</taxon>
        <taxon>Hypocreomycetidae</taxon>
        <taxon>Glomerellales</taxon>
        <taxon>Glomerellaceae</taxon>
        <taxon>Colletotrichum</taxon>
        <taxon>Colletotrichum orchidearum species complex</taxon>
    </lineage>
</organism>
<proteinExistence type="predicted"/>